<name>A0A834R2Z0_SARSC</name>
<protein>
    <submittedName>
        <fullName evidence="2 3">Uncharacterized protein</fullName>
    </submittedName>
</protein>
<reference evidence="4" key="1">
    <citation type="journal article" date="2020" name="PLoS Negl. Trop. Dis.">
        <title>High-quality nuclear genome for Sarcoptes scabiei-A critical resource for a neglected parasite.</title>
        <authorList>
            <person name="Korhonen P.K."/>
            <person name="Gasser R.B."/>
            <person name="Ma G."/>
            <person name="Wang T."/>
            <person name="Stroehlein A.J."/>
            <person name="Young N.D."/>
            <person name="Ang C.S."/>
            <person name="Fernando D.D."/>
            <person name="Lu H.C."/>
            <person name="Taylor S."/>
            <person name="Reynolds S.L."/>
            <person name="Mofiz E."/>
            <person name="Najaraj S.H."/>
            <person name="Gowda H."/>
            <person name="Madugundu A."/>
            <person name="Renuse S."/>
            <person name="Holt D."/>
            <person name="Pandey A."/>
            <person name="Papenfuss A.T."/>
            <person name="Fischer K."/>
        </authorList>
    </citation>
    <scope>NUCLEOTIDE SEQUENCE [LARGE SCALE GENOMIC DNA]</scope>
</reference>
<reference evidence="3" key="3">
    <citation type="submission" date="2022-06" db="UniProtKB">
        <authorList>
            <consortium name="EnsemblMetazoa"/>
        </authorList>
    </citation>
    <scope>IDENTIFICATION</scope>
</reference>
<dbReference type="AlphaFoldDB" id="A0A834R2Z0"/>
<dbReference type="Proteomes" id="UP000070412">
    <property type="component" value="Unassembled WGS sequence"/>
</dbReference>
<sequence>MLLSIAQFISSLLFRFGVLIIKCYVSFYMLSSCHEILEDHREGTVNARSKSINLLISTLMLSLTFIGLYGVFTTHFGLFLTWILLKPVIRIMDIESPLLHTVALNNSDDKKSSNFSDLRAPI</sequence>
<dbReference type="OrthoDB" id="6513359at2759"/>
<feature type="transmembrane region" description="Helical" evidence="1">
    <location>
        <begin position="51"/>
        <end position="84"/>
    </location>
</feature>
<dbReference type="EnsemblMetazoa" id="SSS_7655s_mrna">
    <property type="protein sequence ID" value="KAF7488958.1"/>
    <property type="gene ID" value="SSS_7655"/>
</dbReference>
<dbReference type="EMBL" id="WVUK01000065">
    <property type="protein sequence ID" value="KAF7488958.1"/>
    <property type="molecule type" value="Genomic_DNA"/>
</dbReference>
<proteinExistence type="predicted"/>
<evidence type="ECO:0000313" key="2">
    <source>
        <dbReference type="EMBL" id="KAF7488958.1"/>
    </source>
</evidence>
<keyword evidence="1" id="KW-1133">Transmembrane helix</keyword>
<accession>A0A834R2Z0</accession>
<keyword evidence="4" id="KW-1185">Reference proteome</keyword>
<organism evidence="2">
    <name type="scientific">Sarcoptes scabiei</name>
    <name type="common">Itch mite</name>
    <name type="synonym">Acarus scabiei</name>
    <dbReference type="NCBI Taxonomy" id="52283"/>
    <lineage>
        <taxon>Eukaryota</taxon>
        <taxon>Metazoa</taxon>
        <taxon>Ecdysozoa</taxon>
        <taxon>Arthropoda</taxon>
        <taxon>Chelicerata</taxon>
        <taxon>Arachnida</taxon>
        <taxon>Acari</taxon>
        <taxon>Acariformes</taxon>
        <taxon>Sarcoptiformes</taxon>
        <taxon>Astigmata</taxon>
        <taxon>Psoroptidia</taxon>
        <taxon>Sarcoptoidea</taxon>
        <taxon>Sarcoptidae</taxon>
        <taxon>Sarcoptinae</taxon>
        <taxon>Sarcoptes</taxon>
    </lineage>
</organism>
<keyword evidence="1" id="KW-0812">Transmembrane</keyword>
<evidence type="ECO:0000313" key="4">
    <source>
        <dbReference type="Proteomes" id="UP000070412"/>
    </source>
</evidence>
<evidence type="ECO:0000256" key="1">
    <source>
        <dbReference type="SAM" id="Phobius"/>
    </source>
</evidence>
<reference evidence="2" key="2">
    <citation type="submission" date="2020-01" db="EMBL/GenBank/DDBJ databases">
        <authorList>
            <person name="Korhonen P.K.K."/>
            <person name="Guangxu M.G."/>
            <person name="Wang T.W."/>
            <person name="Stroehlein A.J.S."/>
            <person name="Young N.D."/>
            <person name="Ang C.-S.A."/>
            <person name="Fernando D.W.F."/>
            <person name="Lu H.L."/>
            <person name="Taylor S.T."/>
            <person name="Ehtesham M.E.M."/>
            <person name="Najaraj S.H.N."/>
            <person name="Harsha G.H.G."/>
            <person name="Madugundu A.M."/>
            <person name="Renuse S.R."/>
            <person name="Holt D.H."/>
            <person name="Pandey A.P."/>
            <person name="Papenfuss A.P."/>
            <person name="Gasser R.B.G."/>
            <person name="Fischer K.F."/>
        </authorList>
    </citation>
    <scope>NUCLEOTIDE SEQUENCE</scope>
    <source>
        <strain evidence="2">SSS_KF_BRIS2020</strain>
    </source>
</reference>
<evidence type="ECO:0000313" key="3">
    <source>
        <dbReference type="EnsemblMetazoa" id="KAF7488958.1"/>
    </source>
</evidence>
<gene>
    <name evidence="2" type="ORF">SSS_7655</name>
</gene>
<feature type="transmembrane region" description="Helical" evidence="1">
    <location>
        <begin position="12"/>
        <end position="31"/>
    </location>
</feature>
<keyword evidence="1" id="KW-0472">Membrane</keyword>